<evidence type="ECO:0000256" key="5">
    <source>
        <dbReference type="ARBA" id="ARBA00022526"/>
    </source>
</evidence>
<evidence type="ECO:0000256" key="2">
    <source>
        <dbReference type="ARBA" id="ARBA00004496"/>
    </source>
</evidence>
<dbReference type="CDD" id="cd05799">
    <property type="entry name" value="PGM2"/>
    <property type="match status" value="1"/>
</dbReference>
<dbReference type="PROSITE" id="PS00710">
    <property type="entry name" value="PGM_PMM"/>
    <property type="match status" value="1"/>
</dbReference>
<keyword evidence="8 11" id="KW-0460">Magnesium</keyword>
<evidence type="ECO:0000259" key="14">
    <source>
        <dbReference type="Pfam" id="PF02880"/>
    </source>
</evidence>
<dbReference type="EMBL" id="CANTFK010000673">
    <property type="protein sequence ID" value="CAI5722947.1"/>
    <property type="molecule type" value="Genomic_DNA"/>
</dbReference>
<dbReference type="PANTHER" id="PTHR45745">
    <property type="entry name" value="PHOSPHOMANNOMUTASE 45A"/>
    <property type="match status" value="1"/>
</dbReference>
<dbReference type="AlphaFoldDB" id="A0AAV0TKF7"/>
<feature type="domain" description="Alpha-D-phosphohexomutase alpha/beta/alpha" evidence="13">
    <location>
        <begin position="225"/>
        <end position="329"/>
    </location>
</feature>
<evidence type="ECO:0000256" key="8">
    <source>
        <dbReference type="ARBA" id="ARBA00022842"/>
    </source>
</evidence>
<evidence type="ECO:0000256" key="6">
    <source>
        <dbReference type="ARBA" id="ARBA00022553"/>
    </source>
</evidence>
<keyword evidence="6" id="KW-0597">Phosphoprotein</keyword>
<evidence type="ECO:0000313" key="16">
    <source>
        <dbReference type="Proteomes" id="UP001159659"/>
    </source>
</evidence>
<keyword evidence="9" id="KW-0413">Isomerase</keyword>
<dbReference type="InterPro" id="IPR005841">
    <property type="entry name" value="Alpha-D-phosphohexomutase_SF"/>
</dbReference>
<comment type="caution">
    <text evidence="15">The sequence shown here is derived from an EMBL/GenBank/DDBJ whole genome shotgun (WGS) entry which is preliminary data.</text>
</comment>
<dbReference type="InterPro" id="IPR016055">
    <property type="entry name" value="A-D-PHexomutase_a/b/a-I/II/III"/>
</dbReference>
<dbReference type="Gene3D" id="3.40.120.10">
    <property type="entry name" value="Alpha-D-Glucose-1,6-Bisphosphate, subunit A, domain 3"/>
    <property type="match status" value="3"/>
</dbReference>
<evidence type="ECO:0008006" key="17">
    <source>
        <dbReference type="Google" id="ProtNLM"/>
    </source>
</evidence>
<keyword evidence="5" id="KW-0313">Glucose metabolism</keyword>
<evidence type="ECO:0000256" key="1">
    <source>
        <dbReference type="ARBA" id="ARBA00001946"/>
    </source>
</evidence>
<evidence type="ECO:0000256" key="3">
    <source>
        <dbReference type="ARBA" id="ARBA00010231"/>
    </source>
</evidence>
<evidence type="ECO:0000313" key="15">
    <source>
        <dbReference type="EMBL" id="CAI5722947.1"/>
    </source>
</evidence>
<dbReference type="SUPFAM" id="SSF55957">
    <property type="entry name" value="Phosphoglucomutase, C-terminal domain"/>
    <property type="match status" value="1"/>
</dbReference>
<feature type="domain" description="Alpha-D-phosphohexomutase alpha/beta/alpha" evidence="12">
    <location>
        <begin position="49"/>
        <end position="192"/>
    </location>
</feature>
<evidence type="ECO:0000259" key="13">
    <source>
        <dbReference type="Pfam" id="PF02879"/>
    </source>
</evidence>
<dbReference type="PRINTS" id="PR00509">
    <property type="entry name" value="PGMPMM"/>
</dbReference>
<gene>
    <name evidence="15" type="ORF">PFR002_LOCUS4554</name>
</gene>
<dbReference type="Proteomes" id="UP001159659">
    <property type="component" value="Unassembled WGS sequence"/>
</dbReference>
<dbReference type="InterPro" id="IPR036900">
    <property type="entry name" value="A-D-PHexomutase_C_sf"/>
</dbReference>
<sequence>MSVRTEEQWLWEAQEWVNMDVNISTKLQLQKLIETKNISRLQELFSNRVAFGTAGLRAVMGPGPAAINDLVVIQTSQGICKYLMKQLGKCVTTRGIAVGYDHRKQDFLTSKRFAELTAAVCVHYGIRVYLYEDFVATPLVPFCIEQKNCVAGIMVTASHNPKTDNGYKVYWGNGSQIIPPHDEGIANEIMKNLAPWRRYDGSLAELKKTFPTLIENPGDELIKLYFEQARARLCRFPEANTNTTLKIAYTAMHGVGHAFTSRSFAAFQHKEYVPVQAQLLPDPDFPTVAFPNPEEGKGALQLAIETAEANGASLILANDPDADRLAVAERDPSSKSGWRIFTGNEIGVLLGSLGTRAIFATAPGLRPQAITEGLNFEETLTGFKWMGNKTAELRDAGKIVLLSFEEAIGFCVGDLVKDKDGVVAAAVFAEMAVQLEATKTITVGEHLNALYERYGHFVTQNHYVKCYDPVKTRAIFERLRNGGKYWKTCGDFAITHVRDLTTGYDSSQPDKRAVLPVSSSTEMITYTFANGCVATLRTSGTEPKLKYYVELAGCVGQTREEVTLELRKQVEQIVELMLQPKENGLEFAPLE</sequence>
<dbReference type="Pfam" id="PF02880">
    <property type="entry name" value="PGM_PMM_III"/>
    <property type="match status" value="1"/>
</dbReference>
<keyword evidence="7 11" id="KW-0479">Metal-binding</keyword>
<name>A0AAV0TKF7_9STRA</name>
<organism evidence="15 16">
    <name type="scientific">Peronospora farinosa</name>
    <dbReference type="NCBI Taxonomy" id="134698"/>
    <lineage>
        <taxon>Eukaryota</taxon>
        <taxon>Sar</taxon>
        <taxon>Stramenopiles</taxon>
        <taxon>Oomycota</taxon>
        <taxon>Peronosporomycetes</taxon>
        <taxon>Peronosporales</taxon>
        <taxon>Peronosporaceae</taxon>
        <taxon>Peronospora</taxon>
    </lineage>
</organism>
<dbReference type="InterPro" id="IPR016066">
    <property type="entry name" value="A-D-PHexomutase_CS"/>
</dbReference>
<evidence type="ECO:0000256" key="7">
    <source>
        <dbReference type="ARBA" id="ARBA00022723"/>
    </source>
</evidence>
<proteinExistence type="inferred from homology"/>
<dbReference type="InterPro" id="IPR005844">
    <property type="entry name" value="A-D-PHexomutase_a/b/a-I"/>
</dbReference>
<dbReference type="GO" id="GO:0000287">
    <property type="term" value="F:magnesium ion binding"/>
    <property type="evidence" value="ECO:0007669"/>
    <property type="project" value="InterPro"/>
</dbReference>
<dbReference type="GO" id="GO:0005634">
    <property type="term" value="C:nucleus"/>
    <property type="evidence" value="ECO:0007669"/>
    <property type="project" value="TreeGrafter"/>
</dbReference>
<accession>A0AAV0TKF7</accession>
<dbReference type="SUPFAM" id="SSF53738">
    <property type="entry name" value="Phosphoglucomutase, first 3 domains"/>
    <property type="match status" value="3"/>
</dbReference>
<evidence type="ECO:0000259" key="12">
    <source>
        <dbReference type="Pfam" id="PF02878"/>
    </source>
</evidence>
<dbReference type="InterPro" id="IPR005846">
    <property type="entry name" value="A-D-PHexomutase_a/b/a-III"/>
</dbReference>
<keyword evidence="4" id="KW-0963">Cytoplasm</keyword>
<reference evidence="15" key="1">
    <citation type="submission" date="2022-12" db="EMBL/GenBank/DDBJ databases">
        <authorList>
            <person name="Webb A."/>
        </authorList>
    </citation>
    <scope>NUCLEOTIDE SEQUENCE</scope>
    <source>
        <strain evidence="15">Pf2</strain>
    </source>
</reference>
<keyword evidence="10" id="KW-0119">Carbohydrate metabolism</keyword>
<dbReference type="GO" id="GO:0005737">
    <property type="term" value="C:cytoplasm"/>
    <property type="evidence" value="ECO:0007669"/>
    <property type="project" value="UniProtKB-SubCell"/>
</dbReference>
<dbReference type="GO" id="GO:0008973">
    <property type="term" value="F:phosphopentomutase activity"/>
    <property type="evidence" value="ECO:0007669"/>
    <property type="project" value="TreeGrafter"/>
</dbReference>
<evidence type="ECO:0000256" key="10">
    <source>
        <dbReference type="ARBA" id="ARBA00023277"/>
    </source>
</evidence>
<comment type="similarity">
    <text evidence="3 11">Belongs to the phosphohexose mutase family.</text>
</comment>
<comment type="cofactor">
    <cofactor evidence="1">
        <name>Mg(2+)</name>
        <dbReference type="ChEBI" id="CHEBI:18420"/>
    </cofactor>
</comment>
<dbReference type="Pfam" id="PF02879">
    <property type="entry name" value="PGM_PMM_II"/>
    <property type="match status" value="1"/>
</dbReference>
<dbReference type="GO" id="GO:0006166">
    <property type="term" value="P:purine ribonucleoside salvage"/>
    <property type="evidence" value="ECO:0007669"/>
    <property type="project" value="TreeGrafter"/>
</dbReference>
<dbReference type="InterPro" id="IPR005845">
    <property type="entry name" value="A-D-PHexomutase_a/b/a-II"/>
</dbReference>
<evidence type="ECO:0000256" key="4">
    <source>
        <dbReference type="ARBA" id="ARBA00022490"/>
    </source>
</evidence>
<dbReference type="PANTHER" id="PTHR45745:SF1">
    <property type="entry name" value="PHOSPHOGLUCOMUTASE 2B-RELATED"/>
    <property type="match status" value="1"/>
</dbReference>
<dbReference type="Pfam" id="PF02878">
    <property type="entry name" value="PGM_PMM_I"/>
    <property type="match status" value="1"/>
</dbReference>
<evidence type="ECO:0000256" key="9">
    <source>
        <dbReference type="ARBA" id="ARBA00023235"/>
    </source>
</evidence>
<feature type="domain" description="Alpha-D-phosphohexomutase alpha/beta/alpha" evidence="14">
    <location>
        <begin position="368"/>
        <end position="454"/>
    </location>
</feature>
<protein>
    <recommendedName>
        <fullName evidence="17">Phosphoglucomutase</fullName>
    </recommendedName>
</protein>
<dbReference type="GO" id="GO:0006006">
    <property type="term" value="P:glucose metabolic process"/>
    <property type="evidence" value="ECO:0007669"/>
    <property type="project" value="UniProtKB-KW"/>
</dbReference>
<evidence type="ECO:0000256" key="11">
    <source>
        <dbReference type="RuleBase" id="RU004326"/>
    </source>
</evidence>
<dbReference type="FunFam" id="3.40.120.10:FF:000035">
    <property type="entry name" value="Pgm3p"/>
    <property type="match status" value="1"/>
</dbReference>
<comment type="subcellular location">
    <subcellularLocation>
        <location evidence="2">Cytoplasm</location>
    </subcellularLocation>
</comment>